<protein>
    <submittedName>
        <fullName evidence="1">Uncharacterized protein</fullName>
    </submittedName>
</protein>
<name>A0A0K2TE59_LEPSM</name>
<organism evidence="1">
    <name type="scientific">Lepeophtheirus salmonis</name>
    <name type="common">Salmon louse</name>
    <name type="synonym">Caligus salmonis</name>
    <dbReference type="NCBI Taxonomy" id="72036"/>
    <lineage>
        <taxon>Eukaryota</taxon>
        <taxon>Metazoa</taxon>
        <taxon>Ecdysozoa</taxon>
        <taxon>Arthropoda</taxon>
        <taxon>Crustacea</taxon>
        <taxon>Multicrustacea</taxon>
        <taxon>Hexanauplia</taxon>
        <taxon>Copepoda</taxon>
        <taxon>Siphonostomatoida</taxon>
        <taxon>Caligidae</taxon>
        <taxon>Lepeophtheirus</taxon>
    </lineage>
</organism>
<dbReference type="EMBL" id="HACA01006953">
    <property type="protein sequence ID" value="CDW24314.1"/>
    <property type="molecule type" value="Transcribed_RNA"/>
</dbReference>
<accession>A0A0K2TE59</accession>
<proteinExistence type="predicted"/>
<evidence type="ECO:0000313" key="1">
    <source>
        <dbReference type="EMBL" id="CDW24314.1"/>
    </source>
</evidence>
<sequence length="51" mass="5965">MVFINLLSCPKRTKHAAGRSYLKDSNPRSCIFRTVNSYFQCIKPSYENHNK</sequence>
<dbReference type="AlphaFoldDB" id="A0A0K2TE59"/>
<reference evidence="1" key="1">
    <citation type="submission" date="2014-05" db="EMBL/GenBank/DDBJ databases">
        <authorList>
            <person name="Chronopoulou M."/>
        </authorList>
    </citation>
    <scope>NUCLEOTIDE SEQUENCE</scope>
    <source>
        <tissue evidence="1">Whole organism</tissue>
    </source>
</reference>